<dbReference type="Proteomes" id="UP000688137">
    <property type="component" value="Unassembled WGS sequence"/>
</dbReference>
<organism evidence="2 3">
    <name type="scientific">Paramecium primaurelia</name>
    <dbReference type="NCBI Taxonomy" id="5886"/>
    <lineage>
        <taxon>Eukaryota</taxon>
        <taxon>Sar</taxon>
        <taxon>Alveolata</taxon>
        <taxon>Ciliophora</taxon>
        <taxon>Intramacronucleata</taxon>
        <taxon>Oligohymenophorea</taxon>
        <taxon>Peniculida</taxon>
        <taxon>Parameciidae</taxon>
        <taxon>Paramecium</taxon>
    </lineage>
</organism>
<proteinExistence type="predicted"/>
<feature type="coiled-coil region" evidence="1">
    <location>
        <begin position="53"/>
        <end position="87"/>
    </location>
</feature>
<protein>
    <submittedName>
        <fullName evidence="2">Uncharacterized protein</fullName>
    </submittedName>
</protein>
<keyword evidence="1" id="KW-0175">Coiled coil</keyword>
<comment type="caution">
    <text evidence="2">The sequence shown here is derived from an EMBL/GenBank/DDBJ whole genome shotgun (WGS) entry which is preliminary data.</text>
</comment>
<keyword evidence="3" id="KW-1185">Reference proteome</keyword>
<dbReference type="AlphaFoldDB" id="A0A8S1MUJ6"/>
<evidence type="ECO:0000313" key="2">
    <source>
        <dbReference type="EMBL" id="CAD8083860.1"/>
    </source>
</evidence>
<evidence type="ECO:0000313" key="3">
    <source>
        <dbReference type="Proteomes" id="UP000688137"/>
    </source>
</evidence>
<gene>
    <name evidence="2" type="ORF">PPRIM_AZ9-3.1.T0710032</name>
</gene>
<dbReference type="EMBL" id="CAJJDM010000074">
    <property type="protein sequence ID" value="CAD8083860.1"/>
    <property type="molecule type" value="Genomic_DNA"/>
</dbReference>
<evidence type="ECO:0000256" key="1">
    <source>
        <dbReference type="SAM" id="Coils"/>
    </source>
</evidence>
<sequence length="213" mass="25313">MRCKTYDNYDSFKTLQSPRLHPFRQHKSSKSEDIDMLQFQNMNYSSVHEVSLNNDQNELIKKYEEQIQKLQHQVEVLEKMIGNYTNIQRLYTFVSQVFNEIGLINKENIFEPKLHSLCLIQINEQKQKLKEQNKFISCLKDLVVSCSPPDYFSADQLPNLKQIWRCIKVMLAECIENKRINQEQQQLISQLTKGMMSQSQKQMMQTLTRNKLN</sequence>
<dbReference type="OMA" id="HPFRQHK"/>
<reference evidence="2" key="1">
    <citation type="submission" date="2021-01" db="EMBL/GenBank/DDBJ databases">
        <authorList>
            <consortium name="Genoscope - CEA"/>
            <person name="William W."/>
        </authorList>
    </citation>
    <scope>NUCLEOTIDE SEQUENCE</scope>
</reference>
<name>A0A8S1MUJ6_PARPR</name>
<accession>A0A8S1MUJ6</accession>